<sequence length="685" mass="72547">MENLYLSPSKKSVSRCWYCGLTIISLVLTLFLAPLTSTAQKTSDITGNILGIAPVISPANGTAIDGNAYANYHPDSVLYVTYPDGTPVEKEDSVGVQVVHYFGTSGDIFLWNDIDFGLCNGPWDGPGGGVLTVVGDTVYAIPPPGTEYTPGVDDDTVVVYVDDITNKDPTVFITSSKIDDDPNTYKWGEGSNPTKNEIQSAGALFSWGDPSLYGIDGKKGNPKDLWCAFAGDREDTDGSSYIDFEFLQAALWIDSIPEGSASGHFHSDGPDGGRTVDDYLISVEFQQGGADANVIVQRWTYDGLDSQGNPAYSYHVVPSDLVDTENGYPYGAILATVNTEKTYVTFPAFGQTETASITPYCSGVAQTPIEIPNMPYYNVNQWCEGAVNIGALFKLAEKPCYTISTVFIRTRSSGNGPSTLKDIPGPPIQLNITVGTTVAAIHTNVECYGTATGSITATADGEYPDYTYTLLSATNDSLDTKVSAGSVKFENLLAGGYRVAVIDAESCSSDTTDVITITQPPLLTVNAGSDIYVCYEDNEVDLTAAASGGTPGYSYEWFIDAGLSQSAGTGSQITVNPTSTMTYYVRATDQNNCTATDDVDVIVNPAISVDAGTDVYVCYEDNEVTLTATPSGGSGSYSYLWSTGATTASITVSPTSDTNYSVTVTDTGFSPTNGVACSATDDVDV</sequence>
<dbReference type="AlphaFoldDB" id="A0A419VTZ1"/>
<evidence type="ECO:0000259" key="2">
    <source>
        <dbReference type="Pfam" id="PF19081"/>
    </source>
</evidence>
<reference evidence="3 4" key="1">
    <citation type="submission" date="2018-09" db="EMBL/GenBank/DDBJ databases">
        <title>Genomic Encyclopedia of Archaeal and Bacterial Type Strains, Phase II (KMG-II): from individual species to whole genera.</title>
        <authorList>
            <person name="Goeker M."/>
        </authorList>
    </citation>
    <scope>NUCLEOTIDE SEQUENCE [LARGE SCALE GENOMIC DNA]</scope>
    <source>
        <strain evidence="3 4">DSM 27148</strain>
    </source>
</reference>
<protein>
    <submittedName>
        <fullName evidence="3">SprB-like repeat protein</fullName>
    </submittedName>
</protein>
<keyword evidence="1" id="KW-0472">Membrane</keyword>
<dbReference type="EMBL" id="RAPN01000007">
    <property type="protein sequence ID" value="RKD84579.1"/>
    <property type="molecule type" value="Genomic_DNA"/>
</dbReference>
<comment type="caution">
    <text evidence="3">The sequence shown here is derived from an EMBL/GenBank/DDBJ whole genome shotgun (WGS) entry which is preliminary data.</text>
</comment>
<dbReference type="Proteomes" id="UP000283387">
    <property type="component" value="Unassembled WGS sequence"/>
</dbReference>
<dbReference type="Pfam" id="PF13573">
    <property type="entry name" value="SprB"/>
    <property type="match status" value="2"/>
</dbReference>
<dbReference type="Gene3D" id="2.60.40.10">
    <property type="entry name" value="Immunoglobulins"/>
    <property type="match status" value="1"/>
</dbReference>
<gene>
    <name evidence="3" type="ORF">BC643_4713</name>
</gene>
<dbReference type="InterPro" id="IPR044023">
    <property type="entry name" value="Ig_7"/>
</dbReference>
<name>A0A419VTZ1_9BACT</name>
<keyword evidence="1" id="KW-0812">Transmembrane</keyword>
<feature type="domain" description="Ig-like" evidence="2">
    <location>
        <begin position="530"/>
        <end position="605"/>
    </location>
</feature>
<dbReference type="Pfam" id="PF19081">
    <property type="entry name" value="Ig_7"/>
    <property type="match status" value="1"/>
</dbReference>
<keyword evidence="4" id="KW-1185">Reference proteome</keyword>
<dbReference type="RefSeq" id="WP_147377321.1">
    <property type="nucleotide sequence ID" value="NZ_RAPN01000007.1"/>
</dbReference>
<dbReference type="InterPro" id="IPR025667">
    <property type="entry name" value="SprB_repeat"/>
</dbReference>
<keyword evidence="1" id="KW-1133">Transmembrane helix</keyword>
<dbReference type="InterPro" id="IPR013783">
    <property type="entry name" value="Ig-like_fold"/>
</dbReference>
<organism evidence="3 4">
    <name type="scientific">Mangrovibacterium diazotrophicum</name>
    <dbReference type="NCBI Taxonomy" id="1261403"/>
    <lineage>
        <taxon>Bacteria</taxon>
        <taxon>Pseudomonadati</taxon>
        <taxon>Bacteroidota</taxon>
        <taxon>Bacteroidia</taxon>
        <taxon>Marinilabiliales</taxon>
        <taxon>Prolixibacteraceae</taxon>
        <taxon>Mangrovibacterium</taxon>
    </lineage>
</organism>
<evidence type="ECO:0000313" key="3">
    <source>
        <dbReference type="EMBL" id="RKD84579.1"/>
    </source>
</evidence>
<evidence type="ECO:0000256" key="1">
    <source>
        <dbReference type="SAM" id="Phobius"/>
    </source>
</evidence>
<accession>A0A419VTZ1</accession>
<feature type="non-terminal residue" evidence="3">
    <location>
        <position position="685"/>
    </location>
</feature>
<dbReference type="OrthoDB" id="599464at2"/>
<evidence type="ECO:0000313" key="4">
    <source>
        <dbReference type="Proteomes" id="UP000283387"/>
    </source>
</evidence>
<proteinExistence type="predicted"/>
<feature type="transmembrane region" description="Helical" evidence="1">
    <location>
        <begin position="16"/>
        <end position="35"/>
    </location>
</feature>